<keyword evidence="2" id="KW-1185">Reference proteome</keyword>
<comment type="caution">
    <text evidence="1">The sequence shown here is derived from an EMBL/GenBank/DDBJ whole genome shotgun (WGS) entry which is preliminary data.</text>
</comment>
<evidence type="ECO:0000313" key="2">
    <source>
        <dbReference type="Proteomes" id="UP001225906"/>
    </source>
</evidence>
<protein>
    <submittedName>
        <fullName evidence="1">Uncharacterized protein</fullName>
    </submittedName>
</protein>
<accession>A0ABT9JTK1</accession>
<dbReference type="RefSeq" id="WP_306389637.1">
    <property type="nucleotide sequence ID" value="NZ_JAVCAP010000016.1"/>
</dbReference>
<dbReference type="EMBL" id="JAVCAP010000016">
    <property type="protein sequence ID" value="MDP8567916.1"/>
    <property type="molecule type" value="Genomic_DNA"/>
</dbReference>
<organism evidence="1 2">
    <name type="scientific">Methylophilus aquaticus</name>
    <dbReference type="NCBI Taxonomy" id="1971610"/>
    <lineage>
        <taxon>Bacteria</taxon>
        <taxon>Pseudomonadati</taxon>
        <taxon>Pseudomonadota</taxon>
        <taxon>Betaproteobacteria</taxon>
        <taxon>Nitrosomonadales</taxon>
        <taxon>Methylophilaceae</taxon>
        <taxon>Methylophilus</taxon>
    </lineage>
</organism>
<evidence type="ECO:0000313" key="1">
    <source>
        <dbReference type="EMBL" id="MDP8567916.1"/>
    </source>
</evidence>
<sequence>MPPAEDDLRRIAEGFGELKGELRIMHQQTMRSFDNIRDDMQRMEESQKQAMENMEERINGKIDSLGGRVKTLEQKSEDQKVAAAKQGVVVSGITAGLTYAAIELLKRIPH</sequence>
<name>A0ABT9JTK1_9PROT</name>
<dbReference type="Proteomes" id="UP001225906">
    <property type="component" value="Unassembled WGS sequence"/>
</dbReference>
<proteinExistence type="predicted"/>
<gene>
    <name evidence="1" type="ORF">Q9291_08650</name>
</gene>
<reference evidence="2" key="1">
    <citation type="journal article" date="2019" name="Int. J. Syst. Evol. Microbiol.">
        <title>The Global Catalogue of Microorganisms (GCM) 10K type strain sequencing project: providing services to taxonomists for standard genome sequencing and annotation.</title>
        <authorList>
            <consortium name="The Broad Institute Genomics Platform"/>
            <consortium name="The Broad Institute Genome Sequencing Center for Infectious Disease"/>
            <person name="Wu L."/>
            <person name="Ma J."/>
        </authorList>
    </citation>
    <scope>NUCLEOTIDE SEQUENCE [LARGE SCALE GENOMIC DNA]</scope>
    <source>
        <strain evidence="2">VKM B-3159</strain>
    </source>
</reference>